<dbReference type="PANTHER" id="PTHR43489:SF7">
    <property type="entry name" value="3-DEHYDRO-D-GULOSIDE 4-EPIMERASE-RELATED"/>
    <property type="match status" value="1"/>
</dbReference>
<dbReference type="Gene3D" id="3.20.20.150">
    <property type="entry name" value="Divalent-metal-dependent TIM barrel enzymes"/>
    <property type="match status" value="1"/>
</dbReference>
<dbReference type="InterPro" id="IPR050417">
    <property type="entry name" value="Sugar_Epim/Isomerase"/>
</dbReference>
<evidence type="ECO:0000313" key="5">
    <source>
        <dbReference type="Proteomes" id="UP000751614"/>
    </source>
</evidence>
<sequence>MKRRFFLEKFAWSTGVLAASPLVTYGYNFLDDGSVPYASDLKLSLAQWSLHRQFQNGNLNAVDFASISNDTYGLNAVEYVNGFYKKSGKDERFWANMKERADKAGVNNLLIMIDEEGDLGAANEKERIKAVENHYKWVNAAKILGCHSIRVNAFGASDRDTFKSAMTDGLGRLAEYAAKENINIVIENHGLNSSDAQLITEILKQVGTPNVGTLPDFGNWCLTAKWGSTKGDCDKAYDIYQGVTEFLPFAKGVSAKSYNFDDQGEHPSIDYYRMLKIVKDFGWDGHIGIEYEGDAPEHEGILLTKALIEKAWNGLD</sequence>
<dbReference type="Pfam" id="PF01261">
    <property type="entry name" value="AP_endonuc_2"/>
    <property type="match status" value="1"/>
</dbReference>
<proteinExistence type="predicted"/>
<keyword evidence="1" id="KW-0413">Isomerase</keyword>
<comment type="caution">
    <text evidence="4">The sequence shown here is derived from an EMBL/GenBank/DDBJ whole genome shotgun (WGS) entry which is preliminary data.</text>
</comment>
<dbReference type="PANTHER" id="PTHR43489">
    <property type="entry name" value="ISOMERASE"/>
    <property type="match status" value="1"/>
</dbReference>
<feature type="signal peptide" evidence="2">
    <location>
        <begin position="1"/>
        <end position="18"/>
    </location>
</feature>
<reference evidence="4 5" key="1">
    <citation type="submission" date="2019-05" db="EMBL/GenBank/DDBJ databases">
        <title>Flagellimonas sp. AsT0115, sp. nov., isolated from a marine red algae, Asparagopsis taxiformis.</title>
        <authorList>
            <person name="Kim J."/>
            <person name="Jeong S.E."/>
            <person name="Jeon C.O."/>
        </authorList>
    </citation>
    <scope>NUCLEOTIDE SEQUENCE [LARGE SCALE GENOMIC DNA]</scope>
    <source>
        <strain evidence="4 5">AsT0115</strain>
    </source>
</reference>
<protein>
    <submittedName>
        <fullName evidence="4">TIM barrel protein</fullName>
    </submittedName>
</protein>
<organism evidence="4 5">
    <name type="scientific">Flagellimonas algicola</name>
    <dbReference type="NCBI Taxonomy" id="2583815"/>
    <lineage>
        <taxon>Bacteria</taxon>
        <taxon>Pseudomonadati</taxon>
        <taxon>Bacteroidota</taxon>
        <taxon>Flavobacteriia</taxon>
        <taxon>Flavobacteriales</taxon>
        <taxon>Flavobacteriaceae</taxon>
        <taxon>Flagellimonas</taxon>
    </lineage>
</organism>
<evidence type="ECO:0000313" key="4">
    <source>
        <dbReference type="EMBL" id="TMU55538.1"/>
    </source>
</evidence>
<dbReference type="RefSeq" id="WP_138837795.1">
    <property type="nucleotide sequence ID" value="NZ_VCNI01000002.1"/>
</dbReference>
<dbReference type="Proteomes" id="UP000751614">
    <property type="component" value="Unassembled WGS sequence"/>
</dbReference>
<keyword evidence="2" id="KW-0732">Signal</keyword>
<dbReference type="EMBL" id="VCNI01000002">
    <property type="protein sequence ID" value="TMU55538.1"/>
    <property type="molecule type" value="Genomic_DNA"/>
</dbReference>
<accession>A0ABY2WL17</accession>
<gene>
    <name evidence="4" type="ORF">FGG15_15335</name>
</gene>
<keyword evidence="5" id="KW-1185">Reference proteome</keyword>
<dbReference type="InterPro" id="IPR013022">
    <property type="entry name" value="Xyl_isomerase-like_TIM-brl"/>
</dbReference>
<evidence type="ECO:0000256" key="2">
    <source>
        <dbReference type="SAM" id="SignalP"/>
    </source>
</evidence>
<name>A0ABY2WL17_9FLAO</name>
<dbReference type="SUPFAM" id="SSF51658">
    <property type="entry name" value="Xylose isomerase-like"/>
    <property type="match status" value="1"/>
</dbReference>
<dbReference type="InterPro" id="IPR036237">
    <property type="entry name" value="Xyl_isomerase-like_sf"/>
</dbReference>
<evidence type="ECO:0000256" key="1">
    <source>
        <dbReference type="ARBA" id="ARBA00023235"/>
    </source>
</evidence>
<evidence type="ECO:0000259" key="3">
    <source>
        <dbReference type="Pfam" id="PF01261"/>
    </source>
</evidence>
<feature type="chain" id="PRO_5046092769" evidence="2">
    <location>
        <begin position="19"/>
        <end position="316"/>
    </location>
</feature>
<feature type="domain" description="Xylose isomerase-like TIM barrel" evidence="3">
    <location>
        <begin position="72"/>
        <end position="299"/>
    </location>
</feature>